<name>A0ABT9HPM4_9SPHN</name>
<comment type="caution">
    <text evidence="3">The sequence shown here is derived from an EMBL/GenBank/DDBJ whole genome shotgun (WGS) entry which is preliminary data.</text>
</comment>
<dbReference type="RefSeq" id="WP_305932436.1">
    <property type="nucleotide sequence ID" value="NZ_JAVAIM010000001.1"/>
</dbReference>
<accession>A0ABT9HPM4</accession>
<evidence type="ECO:0000313" key="4">
    <source>
        <dbReference type="Proteomes" id="UP001240639"/>
    </source>
</evidence>
<dbReference type="Proteomes" id="UP001240639">
    <property type="component" value="Unassembled WGS sequence"/>
</dbReference>
<sequence>MQQSSPIERLICALGATCATAILFACVPAVQQMGEPAPVTATPVDPNRATVQVEPVASSQDILGEWDIVNFDGHEPRRLSGSTRAAFADFGEKGVSLQIECNYSGASGTVRDGRFVSSPGQRFQTEISCGPEMEERERQLFSFFDRNPTVERLPDGRLLLTAGDTQLLLERPVQRRLANLLPPQDLLGEWRTVGITHYLEQGGHAGIGLTEVPGRIVFDGIEAEYSRCPQYKMAYRYTEAGVVEKIGGPNLPSSAIDCEPLTEKPFNPDMPLRWDVMKVLHSDPRLEKVDDDTILMSTDRYGVLLSKAACESLEQSDGYSETRIVDCASPH</sequence>
<keyword evidence="1" id="KW-0732">Signal</keyword>
<evidence type="ECO:0000259" key="2">
    <source>
        <dbReference type="Pfam" id="PF03724"/>
    </source>
</evidence>
<protein>
    <submittedName>
        <fullName evidence="3">META domain-containing protein</fullName>
    </submittedName>
</protein>
<feature type="chain" id="PRO_5045094854" evidence="1">
    <location>
        <begin position="26"/>
        <end position="331"/>
    </location>
</feature>
<feature type="signal peptide" evidence="1">
    <location>
        <begin position="1"/>
        <end position="25"/>
    </location>
</feature>
<keyword evidence="4" id="KW-1185">Reference proteome</keyword>
<reference evidence="3 4" key="1">
    <citation type="submission" date="2023-08" db="EMBL/GenBank/DDBJ databases">
        <title>genomic of G39.</title>
        <authorList>
            <person name="Wang Y."/>
        </authorList>
    </citation>
    <scope>NUCLEOTIDE SEQUENCE [LARGE SCALE GENOMIC DNA]</scope>
    <source>
        <strain evidence="3 4">G39</strain>
    </source>
</reference>
<gene>
    <name evidence="3" type="ORF">Q9K02_08105</name>
</gene>
<evidence type="ECO:0000256" key="1">
    <source>
        <dbReference type="SAM" id="SignalP"/>
    </source>
</evidence>
<organism evidence="3 4">
    <name type="scientific">Qipengyuania profundimaris</name>
    <dbReference type="NCBI Taxonomy" id="3067652"/>
    <lineage>
        <taxon>Bacteria</taxon>
        <taxon>Pseudomonadati</taxon>
        <taxon>Pseudomonadota</taxon>
        <taxon>Alphaproteobacteria</taxon>
        <taxon>Sphingomonadales</taxon>
        <taxon>Erythrobacteraceae</taxon>
        <taxon>Qipengyuania</taxon>
    </lineage>
</organism>
<dbReference type="InterPro" id="IPR005184">
    <property type="entry name" value="DUF306_Meta_HslJ"/>
</dbReference>
<evidence type="ECO:0000313" key="3">
    <source>
        <dbReference type="EMBL" id="MDP4575095.1"/>
    </source>
</evidence>
<dbReference type="Pfam" id="PF03724">
    <property type="entry name" value="META"/>
    <property type="match status" value="1"/>
</dbReference>
<proteinExistence type="predicted"/>
<feature type="domain" description="DUF306" evidence="2">
    <location>
        <begin position="64"/>
        <end position="166"/>
    </location>
</feature>
<dbReference type="EMBL" id="JAVAIM010000001">
    <property type="protein sequence ID" value="MDP4575095.1"/>
    <property type="molecule type" value="Genomic_DNA"/>
</dbReference>